<dbReference type="PANTHER" id="PTHR13812:SF19">
    <property type="entry name" value="KETIMINE REDUCTASE MU-CRYSTALLIN"/>
    <property type="match status" value="1"/>
</dbReference>
<accession>A0ABW5N7F4</accession>
<comment type="caution">
    <text evidence="1">The sequence shown here is derived from an EMBL/GenBank/DDBJ whole genome shotgun (WGS) entry which is preliminary data.</text>
</comment>
<dbReference type="InterPro" id="IPR036291">
    <property type="entry name" value="NAD(P)-bd_dom_sf"/>
</dbReference>
<dbReference type="EMBL" id="JBHULX010000003">
    <property type="protein sequence ID" value="MFD2590079.1"/>
    <property type="molecule type" value="Genomic_DNA"/>
</dbReference>
<name>A0ABW5N7F4_9FLAO</name>
<proteinExistence type="predicted"/>
<gene>
    <name evidence="1" type="ORF">ACFSTE_04505</name>
</gene>
<evidence type="ECO:0008006" key="3">
    <source>
        <dbReference type="Google" id="ProtNLM"/>
    </source>
</evidence>
<dbReference type="InterPro" id="IPR003462">
    <property type="entry name" value="ODC_Mu_crystall"/>
</dbReference>
<dbReference type="SUPFAM" id="SSF51735">
    <property type="entry name" value="NAD(P)-binding Rossmann-fold domains"/>
    <property type="match status" value="1"/>
</dbReference>
<dbReference type="RefSeq" id="WP_378255833.1">
    <property type="nucleotide sequence ID" value="NZ_JBHSJV010000001.1"/>
</dbReference>
<dbReference type="InterPro" id="IPR023401">
    <property type="entry name" value="ODC_N"/>
</dbReference>
<evidence type="ECO:0000313" key="2">
    <source>
        <dbReference type="Proteomes" id="UP001597459"/>
    </source>
</evidence>
<keyword evidence="2" id="KW-1185">Reference proteome</keyword>
<reference evidence="2" key="1">
    <citation type="journal article" date="2019" name="Int. J. Syst. Evol. Microbiol.">
        <title>The Global Catalogue of Microorganisms (GCM) 10K type strain sequencing project: providing services to taxonomists for standard genome sequencing and annotation.</title>
        <authorList>
            <consortium name="The Broad Institute Genomics Platform"/>
            <consortium name="The Broad Institute Genome Sequencing Center for Infectious Disease"/>
            <person name="Wu L."/>
            <person name="Ma J."/>
        </authorList>
    </citation>
    <scope>NUCLEOTIDE SEQUENCE [LARGE SCALE GENOMIC DNA]</scope>
    <source>
        <strain evidence="2">KCTC 42423</strain>
    </source>
</reference>
<protein>
    <recommendedName>
        <fullName evidence="3">Ornithine cyclodeaminase family protein</fullName>
    </recommendedName>
</protein>
<evidence type="ECO:0000313" key="1">
    <source>
        <dbReference type="EMBL" id="MFD2590079.1"/>
    </source>
</evidence>
<dbReference type="Gene3D" id="3.40.50.720">
    <property type="entry name" value="NAD(P)-binding Rossmann-like Domain"/>
    <property type="match status" value="1"/>
</dbReference>
<organism evidence="1 2">
    <name type="scientific">Aquimarina hainanensis</name>
    <dbReference type="NCBI Taxonomy" id="1578017"/>
    <lineage>
        <taxon>Bacteria</taxon>
        <taxon>Pseudomonadati</taxon>
        <taxon>Bacteroidota</taxon>
        <taxon>Flavobacteriia</taxon>
        <taxon>Flavobacteriales</taxon>
        <taxon>Flavobacteriaceae</taxon>
        <taxon>Aquimarina</taxon>
    </lineage>
</organism>
<dbReference type="Gene3D" id="3.30.1780.10">
    <property type="entry name" value="ornithine cyclodeaminase, domain 1"/>
    <property type="match status" value="1"/>
</dbReference>
<dbReference type="Proteomes" id="UP001597459">
    <property type="component" value="Unassembled WGS sequence"/>
</dbReference>
<dbReference type="PANTHER" id="PTHR13812">
    <property type="entry name" value="KETIMINE REDUCTASE MU-CRYSTALLIN"/>
    <property type="match status" value="1"/>
</dbReference>
<dbReference type="PIRSF" id="PIRSF001439">
    <property type="entry name" value="CryM"/>
    <property type="match status" value="1"/>
</dbReference>
<sequence length="321" mass="35460">MNTTVPIILSAPKIIDLLKKIDLISVIEEGFISLSSDKAIIPPVGELLFDNPKGETHIKYGYIFQQPYFVIKIASGFYDNPKLGIKSSQGVMLAFSQQTGEIVAVLLDEGYLTDIRTVIASMITIKHLAPKKITCIGIIGTGIQAKLQLEYLRQVTNCKNIMIWGRNQEKAIALKEGFLNPEYTITVTSSLDILADTCNVIITTTPSEEPLLTWRQVKKGTHITAIGSDTPKKIELETDIIKHADLIVSDSINQSKTRGEIYNARLDNCLDEKKLIELGTLLNNNTLGRQNDQQITVADLTGVAVQDIMITSAIINTYKSQ</sequence>
<dbReference type="Pfam" id="PF02423">
    <property type="entry name" value="OCD_Mu_crystall"/>
    <property type="match status" value="1"/>
</dbReference>